<feature type="transmembrane region" description="Helical" evidence="1">
    <location>
        <begin position="45"/>
        <end position="63"/>
    </location>
</feature>
<keyword evidence="1" id="KW-0812">Transmembrane</keyword>
<organism evidence="2 3">
    <name type="scientific">Neoroseomonas lacus</name>
    <dbReference type="NCBI Taxonomy" id="287609"/>
    <lineage>
        <taxon>Bacteria</taxon>
        <taxon>Pseudomonadati</taxon>
        <taxon>Pseudomonadota</taxon>
        <taxon>Alphaproteobacteria</taxon>
        <taxon>Acetobacterales</taxon>
        <taxon>Acetobacteraceae</taxon>
        <taxon>Neoroseomonas</taxon>
    </lineage>
</organism>
<reference evidence="2" key="1">
    <citation type="journal article" date="2014" name="Int. J. Syst. Evol. Microbiol.">
        <title>Complete genome sequence of Corynebacterium casei LMG S-19264T (=DSM 44701T), isolated from a smear-ripened cheese.</title>
        <authorList>
            <consortium name="US DOE Joint Genome Institute (JGI-PGF)"/>
            <person name="Walter F."/>
            <person name="Albersmeier A."/>
            <person name="Kalinowski J."/>
            <person name="Ruckert C."/>
        </authorList>
    </citation>
    <scope>NUCLEOTIDE SEQUENCE</scope>
    <source>
        <strain evidence="2">CGMCC 1.3617</strain>
    </source>
</reference>
<dbReference type="EMBL" id="BMKW01000003">
    <property type="protein sequence ID" value="GGJ09056.1"/>
    <property type="molecule type" value="Genomic_DNA"/>
</dbReference>
<dbReference type="Proteomes" id="UP000661507">
    <property type="component" value="Unassembled WGS sequence"/>
</dbReference>
<accession>A0A917KE52</accession>
<evidence type="ECO:0000256" key="1">
    <source>
        <dbReference type="SAM" id="Phobius"/>
    </source>
</evidence>
<proteinExistence type="predicted"/>
<dbReference type="AlphaFoldDB" id="A0A917KE52"/>
<reference evidence="2" key="2">
    <citation type="submission" date="2020-09" db="EMBL/GenBank/DDBJ databases">
        <authorList>
            <person name="Sun Q."/>
            <person name="Zhou Y."/>
        </authorList>
    </citation>
    <scope>NUCLEOTIDE SEQUENCE</scope>
    <source>
        <strain evidence="2">CGMCC 1.3617</strain>
    </source>
</reference>
<gene>
    <name evidence="2" type="ORF">GCM10011320_15060</name>
</gene>
<sequence length="64" mass="6909">MRTLHPADPSLAIPPCPVAMRMAPIIRFVPAAAPGRIARRAMRDFTGFLALAWVVAELALWVGA</sequence>
<keyword evidence="3" id="KW-1185">Reference proteome</keyword>
<comment type="caution">
    <text evidence="2">The sequence shown here is derived from an EMBL/GenBank/DDBJ whole genome shotgun (WGS) entry which is preliminary data.</text>
</comment>
<evidence type="ECO:0000313" key="2">
    <source>
        <dbReference type="EMBL" id="GGJ09056.1"/>
    </source>
</evidence>
<name>A0A917KE52_9PROT</name>
<keyword evidence="1" id="KW-0472">Membrane</keyword>
<protein>
    <submittedName>
        <fullName evidence="2">Uncharacterized protein</fullName>
    </submittedName>
</protein>
<keyword evidence="1" id="KW-1133">Transmembrane helix</keyword>
<evidence type="ECO:0000313" key="3">
    <source>
        <dbReference type="Proteomes" id="UP000661507"/>
    </source>
</evidence>